<protein>
    <recommendedName>
        <fullName evidence="4">Transposase</fullName>
    </recommendedName>
</protein>
<evidence type="ECO:0000256" key="1">
    <source>
        <dbReference type="SAM" id="MobiDB-lite"/>
    </source>
</evidence>
<organism evidence="2 3">
    <name type="scientific">Amanita muscaria (strain Koide BX008)</name>
    <dbReference type="NCBI Taxonomy" id="946122"/>
    <lineage>
        <taxon>Eukaryota</taxon>
        <taxon>Fungi</taxon>
        <taxon>Dikarya</taxon>
        <taxon>Basidiomycota</taxon>
        <taxon>Agaricomycotina</taxon>
        <taxon>Agaricomycetes</taxon>
        <taxon>Agaricomycetidae</taxon>
        <taxon>Agaricales</taxon>
        <taxon>Pluteineae</taxon>
        <taxon>Amanitaceae</taxon>
        <taxon>Amanita</taxon>
    </lineage>
</organism>
<gene>
    <name evidence="2" type="ORF">M378DRAFT_91237</name>
</gene>
<reference evidence="2 3" key="1">
    <citation type="submission" date="2014-04" db="EMBL/GenBank/DDBJ databases">
        <title>Evolutionary Origins and Diversification of the Mycorrhizal Mutualists.</title>
        <authorList>
            <consortium name="DOE Joint Genome Institute"/>
            <consortium name="Mycorrhizal Genomics Consortium"/>
            <person name="Kohler A."/>
            <person name="Kuo A."/>
            <person name="Nagy L.G."/>
            <person name="Floudas D."/>
            <person name="Copeland A."/>
            <person name="Barry K.W."/>
            <person name="Cichocki N."/>
            <person name="Veneault-Fourrey C."/>
            <person name="LaButti K."/>
            <person name="Lindquist E.A."/>
            <person name="Lipzen A."/>
            <person name="Lundell T."/>
            <person name="Morin E."/>
            <person name="Murat C."/>
            <person name="Riley R."/>
            <person name="Ohm R."/>
            <person name="Sun H."/>
            <person name="Tunlid A."/>
            <person name="Henrissat B."/>
            <person name="Grigoriev I.V."/>
            <person name="Hibbett D.S."/>
            <person name="Martin F."/>
        </authorList>
    </citation>
    <scope>NUCLEOTIDE SEQUENCE [LARGE SCALE GENOMIC DNA]</scope>
    <source>
        <strain evidence="2 3">Koide BX008</strain>
    </source>
</reference>
<feature type="compositionally biased region" description="Acidic residues" evidence="1">
    <location>
        <begin position="1"/>
        <end position="26"/>
    </location>
</feature>
<accession>A0A0C2WGH2</accession>
<dbReference type="Proteomes" id="UP000054549">
    <property type="component" value="Unassembled WGS sequence"/>
</dbReference>
<dbReference type="InParanoid" id="A0A0C2WGH2"/>
<dbReference type="EMBL" id="KN818550">
    <property type="protein sequence ID" value="KIL55203.1"/>
    <property type="molecule type" value="Genomic_DNA"/>
</dbReference>
<evidence type="ECO:0008006" key="4">
    <source>
        <dbReference type="Google" id="ProtNLM"/>
    </source>
</evidence>
<proteinExistence type="predicted"/>
<feature type="region of interest" description="Disordered" evidence="1">
    <location>
        <begin position="1"/>
        <end position="41"/>
    </location>
</feature>
<dbReference type="OrthoDB" id="2669721at2759"/>
<evidence type="ECO:0000313" key="3">
    <source>
        <dbReference type="Proteomes" id="UP000054549"/>
    </source>
</evidence>
<dbReference type="HOGENOM" id="CLU_007337_0_2_1"/>
<keyword evidence="3" id="KW-1185">Reference proteome</keyword>
<dbReference type="STRING" id="946122.A0A0C2WGH2"/>
<dbReference type="AlphaFoldDB" id="A0A0C2WGH2"/>
<evidence type="ECO:0000313" key="2">
    <source>
        <dbReference type="EMBL" id="KIL55203.1"/>
    </source>
</evidence>
<name>A0A0C2WGH2_AMAMK</name>
<sequence length="879" mass="100915">MSQYHDDEEDENFGDDEDEEELEPEPEPFPPPPAQASDNPLPQATLPILVLMQQIIDAIKTSGLQDDIKEPEKLHSLGNPPKTTPPLDPIMLMSIKIFKTLALGSQQMYDGVRAALSEHPTGPFEIHSYYITRQKLETQTGITEIRTDMCPKACVAYTGPFAQLENCPECGVSRYKTDDKLPEQQFYTIPLGPQLQALWRTPQNAFFMKYRNCRTQEILALAKKNGGIMPLYEDVFDGKEYLDAYLAGQVREDDTLVMFSWDGAQLYKDKQSDCFFGIWIVLNLSPEIRYKMKYILPALIIPGPHEPRNTESFLLPSFRHTSALQRSGLKAYDGHLSKYIITRPFTAFNGADAVALPKVSGQVGHKGALSCRVTCGMPARLRDRKYYPAALKPFNSSTAGSGHPDIDVCTLGGPDPNQYQMNLRIMLQSKTITSYNQNRRLTGIVRPSICLGFEANAMFRIPMCFPIDLMHLISINIPQHLIHIWRNTSEARFQYTGTKPDFIVLDNERDWNRHGDLVASTHQYLPASIDRPPRNPAAKINTQYKACEYMMYLWSLGPALFCLVLPHHLWTHFCKLVCGLRLVHQRRITYQQAVRAHNILNEWESEFELKYYARDEQHLHLVRPSIHAVIHLARETIRCGPLNLLAQWAMETTIGNLGEEVHQHSNPYANLSERALLRAQMNVLKAIHPEVDTDKPHPRGSLVLKHGYLLLRACDRYDHKILDCDELRTLHNFLAQRGLPLVTSLIRWARLRLPNGETVRCAWKELENRNTRTSRNVQFKSGDSLFYGEIQYFFCLTIANQKHAFALISHFSDPDQDLLEQSHQTLYVAHYHGKQALEIIDVFFFFFSIERLNYTSVNYTVNRSWLRSHMGIVKKNYER</sequence>